<keyword evidence="1" id="KW-0808">Transferase</keyword>
<organism evidence="1 2">
    <name type="scientific">Parasponia andersonii</name>
    <name type="common">Sponia andersonii</name>
    <dbReference type="NCBI Taxonomy" id="3476"/>
    <lineage>
        <taxon>Eukaryota</taxon>
        <taxon>Viridiplantae</taxon>
        <taxon>Streptophyta</taxon>
        <taxon>Embryophyta</taxon>
        <taxon>Tracheophyta</taxon>
        <taxon>Spermatophyta</taxon>
        <taxon>Magnoliopsida</taxon>
        <taxon>eudicotyledons</taxon>
        <taxon>Gunneridae</taxon>
        <taxon>Pentapetalae</taxon>
        <taxon>rosids</taxon>
        <taxon>fabids</taxon>
        <taxon>Rosales</taxon>
        <taxon>Cannabaceae</taxon>
        <taxon>Parasponia</taxon>
    </lineage>
</organism>
<dbReference type="Proteomes" id="UP000237105">
    <property type="component" value="Unassembled WGS sequence"/>
</dbReference>
<dbReference type="Gene3D" id="3.40.50.2000">
    <property type="entry name" value="Glycogen Phosphorylase B"/>
    <property type="match status" value="2"/>
</dbReference>
<dbReference type="SUPFAM" id="SSF53756">
    <property type="entry name" value="UDP-Glycosyltransferase/glycogen phosphorylase"/>
    <property type="match status" value="1"/>
</dbReference>
<dbReference type="PANTHER" id="PTHR48045:SF26">
    <property type="entry name" value="UDP-GLYCOSYLTRANSFERASE 74E2-LIKE"/>
    <property type="match status" value="1"/>
</dbReference>
<dbReference type="EMBL" id="JXTB01001306">
    <property type="protein sequence ID" value="PON31203.1"/>
    <property type="molecule type" value="Genomic_DNA"/>
</dbReference>
<evidence type="ECO:0000313" key="2">
    <source>
        <dbReference type="Proteomes" id="UP000237105"/>
    </source>
</evidence>
<sequence length="81" mass="9351">YVEDVWGVGIRARPDENGIVRREVVENCIKELLEGEKGKEIKKNVIEWRDLARVAVRQGGSSDRNIEEFIAKLVKIRNFRG</sequence>
<name>A0A2P5A3T4_PARAD</name>
<accession>A0A2P5A3T4</accession>
<dbReference type="OrthoDB" id="5835829at2759"/>
<proteinExistence type="predicted"/>
<keyword evidence="2" id="KW-1185">Reference proteome</keyword>
<dbReference type="PANTHER" id="PTHR48045">
    <property type="entry name" value="UDP-GLYCOSYLTRANSFERASE 72B1"/>
    <property type="match status" value="1"/>
</dbReference>
<dbReference type="AlphaFoldDB" id="A0A2P5A3T4"/>
<comment type="caution">
    <text evidence="1">The sequence shown here is derived from an EMBL/GenBank/DDBJ whole genome shotgun (WGS) entry which is preliminary data.</text>
</comment>
<feature type="non-terminal residue" evidence="1">
    <location>
        <position position="1"/>
    </location>
</feature>
<reference evidence="2" key="1">
    <citation type="submission" date="2016-06" db="EMBL/GenBank/DDBJ databases">
        <title>Parallel loss of symbiosis genes in relatives of nitrogen-fixing non-legume Parasponia.</title>
        <authorList>
            <person name="Van Velzen R."/>
            <person name="Holmer R."/>
            <person name="Bu F."/>
            <person name="Rutten L."/>
            <person name="Van Zeijl A."/>
            <person name="Liu W."/>
            <person name="Santuari L."/>
            <person name="Cao Q."/>
            <person name="Sharma T."/>
            <person name="Shen D."/>
            <person name="Roswanjaya Y."/>
            <person name="Wardhani T."/>
            <person name="Kalhor M.S."/>
            <person name="Jansen J."/>
            <person name="Van den Hoogen J."/>
            <person name="Gungor B."/>
            <person name="Hartog M."/>
            <person name="Hontelez J."/>
            <person name="Verver J."/>
            <person name="Yang W.-C."/>
            <person name="Schijlen E."/>
            <person name="Repin R."/>
            <person name="Schilthuizen M."/>
            <person name="Schranz E."/>
            <person name="Heidstra R."/>
            <person name="Miyata K."/>
            <person name="Fedorova E."/>
            <person name="Kohlen W."/>
            <person name="Bisseling T."/>
            <person name="Smit S."/>
            <person name="Geurts R."/>
        </authorList>
    </citation>
    <scope>NUCLEOTIDE SEQUENCE [LARGE SCALE GENOMIC DNA]</scope>
    <source>
        <strain evidence="2">cv. WU1-14</strain>
    </source>
</reference>
<gene>
    <name evidence="1" type="ORF">PanWU01x14_371670</name>
</gene>
<evidence type="ECO:0000313" key="1">
    <source>
        <dbReference type="EMBL" id="PON31203.1"/>
    </source>
</evidence>
<dbReference type="STRING" id="3476.A0A2P5A3T4"/>
<dbReference type="GO" id="GO:0016740">
    <property type="term" value="F:transferase activity"/>
    <property type="evidence" value="ECO:0007669"/>
    <property type="project" value="UniProtKB-KW"/>
</dbReference>
<protein>
    <submittedName>
        <fullName evidence="1">UDP-glucuronosyl/UDP-glucosyltransferase</fullName>
    </submittedName>
</protein>